<evidence type="ECO:0000256" key="1">
    <source>
        <dbReference type="SAM" id="SignalP"/>
    </source>
</evidence>
<reference evidence="4" key="1">
    <citation type="submission" date="2022-01" db="EMBL/GenBank/DDBJ databases">
        <title>Lysobacter chinensis sp. nov., a bacterium isolated from cow dung compost.</title>
        <authorList>
            <person name="Zhou L.Y."/>
        </authorList>
    </citation>
    <scope>NUCLEOTIDE SEQUENCE [LARGE SCALE GENOMIC DNA]</scope>
    <source>
        <strain evidence="4">TLK-CK17</strain>
    </source>
</reference>
<dbReference type="Proteomes" id="UP001430796">
    <property type="component" value="Unassembled WGS sequence"/>
</dbReference>
<evidence type="ECO:0000313" key="4">
    <source>
        <dbReference type="Proteomes" id="UP001430796"/>
    </source>
</evidence>
<reference evidence="2 4" key="2">
    <citation type="submission" date="2022-01" db="EMBL/GenBank/DDBJ databases">
        <title>Lysobacter chinensis sp. nov., a bacterium isolated from cow dung compost.</title>
        <authorList>
            <person name="Liu Y."/>
        </authorList>
    </citation>
    <scope>NUCLEOTIDE SEQUENCE</scope>
    <source>
        <strain evidence="2 4">TLK-CK17</strain>
    </source>
</reference>
<reference evidence="2 4" key="3">
    <citation type="submission" date="2022-01" db="EMBL/GenBank/DDBJ databases">
        <authorList>
            <person name="Zhou L.Y."/>
        </authorList>
    </citation>
    <scope>NUCLEOTIDE SEQUENCE</scope>
    <source>
        <strain evidence="2 4">TLK-CK17</strain>
    </source>
</reference>
<protein>
    <recommendedName>
        <fullName evidence="5">Pili assembly chaperone N-terminal domain-containing protein</fullName>
    </recommendedName>
</protein>
<accession>A0ABS9HUI9</accession>
<evidence type="ECO:0008006" key="5">
    <source>
        <dbReference type="Google" id="ProtNLM"/>
    </source>
</evidence>
<gene>
    <name evidence="2" type="ORF">L3V18_08205</name>
    <name evidence="3" type="ORF">L3V18_18230</name>
</gene>
<comment type="caution">
    <text evidence="2">The sequence shown here is derived from an EMBL/GenBank/DDBJ whole genome shotgun (WGS) entry which is preliminary data.</text>
</comment>
<feature type="signal peptide" evidence="1">
    <location>
        <begin position="1"/>
        <end position="23"/>
    </location>
</feature>
<proteinExistence type="predicted"/>
<keyword evidence="4" id="KW-1185">Reference proteome</keyword>
<organism evidence="2 4">
    <name type="scientific">Marilutibacter chinensis</name>
    <dbReference type="NCBI Taxonomy" id="2912247"/>
    <lineage>
        <taxon>Bacteria</taxon>
        <taxon>Pseudomonadati</taxon>
        <taxon>Pseudomonadota</taxon>
        <taxon>Gammaproteobacteria</taxon>
        <taxon>Lysobacterales</taxon>
        <taxon>Lysobacteraceae</taxon>
        <taxon>Marilutibacter</taxon>
    </lineage>
</organism>
<dbReference type="EMBL" id="JAKJPO010000020">
    <property type="protein sequence ID" value="MCF7223703.1"/>
    <property type="molecule type" value="Genomic_DNA"/>
</dbReference>
<dbReference type="EMBL" id="JAKJPO010000003">
    <property type="protein sequence ID" value="MCF7221767.1"/>
    <property type="molecule type" value="Genomic_DNA"/>
</dbReference>
<evidence type="ECO:0000313" key="2">
    <source>
        <dbReference type="EMBL" id="MCF7221767.1"/>
    </source>
</evidence>
<feature type="chain" id="PRO_5045032248" description="Pili assembly chaperone N-terminal domain-containing protein" evidence="1">
    <location>
        <begin position="24"/>
        <end position="265"/>
    </location>
</feature>
<evidence type="ECO:0000313" key="3">
    <source>
        <dbReference type="EMBL" id="MCF7223703.1"/>
    </source>
</evidence>
<name>A0ABS9HUI9_9GAMM</name>
<dbReference type="RefSeq" id="WP_237054177.1">
    <property type="nucleotide sequence ID" value="NZ_JAKJPO010000003.1"/>
</dbReference>
<keyword evidence="1" id="KW-0732">Signal</keyword>
<sequence>MIRALPRLAVALAALLLSVDALAQGFAVLASPPRIEASARPGQTYRDVVELTNTSSGATALTVRSADWTLDPAGSAAFDPALAEGSCRPWVGIEAHRFELAPGGKRRYRFEVAVPADAPQGECRFALMFEGAPETAPGAMPVPVSGRLGIIVYLAIGDAASRLSLTGSHVSSVQGQTLPVLEIRNDGDAHGRLDGYLDGVDADGRRMTFAPATLPILPGETRAIALAPVLDDSGTPAPAIRYPLVLKGHLDAAGQRIGIDATVAP</sequence>